<dbReference type="AlphaFoldDB" id="I1Q4R7"/>
<reference evidence="2 3" key="2">
    <citation type="submission" date="2018-04" db="EMBL/GenBank/DDBJ databases">
        <title>OglaRS2 (Oryza glaberrima Reference Sequence Version 2).</title>
        <authorList>
            <person name="Zhang J."/>
            <person name="Kudrna D."/>
            <person name="Lee S."/>
            <person name="Talag J."/>
            <person name="Rajasekar S."/>
            <person name="Wing R.A."/>
        </authorList>
    </citation>
    <scope>NUCLEOTIDE SEQUENCE [LARGE SCALE GENOMIC DNA]</scope>
    <source>
        <strain evidence="2 3">cv. IRGC 96717</strain>
    </source>
</reference>
<feature type="compositionally biased region" description="Gly residues" evidence="1">
    <location>
        <begin position="1"/>
        <end position="13"/>
    </location>
</feature>
<sequence>MGMGDDVGNGDGEAGMRRHRRAGGDSSLPSSRLIVLRSCRQPGNFIECDELRLRCEITEYDM</sequence>
<proteinExistence type="predicted"/>
<dbReference type="EnsemblPlants" id="ORGLA06G0213000.1">
    <property type="protein sequence ID" value="ORGLA06G0213000.1"/>
    <property type="gene ID" value="ORGLA06G0213000"/>
</dbReference>
<dbReference type="Gramene" id="ORGLA06G0213000.1">
    <property type="protein sequence ID" value="ORGLA06G0213000.1"/>
    <property type="gene ID" value="ORGLA06G0213000"/>
</dbReference>
<keyword evidence="3" id="KW-1185">Reference proteome</keyword>
<feature type="region of interest" description="Disordered" evidence="1">
    <location>
        <begin position="1"/>
        <end position="28"/>
    </location>
</feature>
<dbReference type="Proteomes" id="UP000007306">
    <property type="component" value="Chromosome 6"/>
</dbReference>
<accession>I1Q4R7</accession>
<evidence type="ECO:0000313" key="3">
    <source>
        <dbReference type="Proteomes" id="UP000007306"/>
    </source>
</evidence>
<organism evidence="2 3">
    <name type="scientific">Oryza glaberrima</name>
    <name type="common">African rice</name>
    <dbReference type="NCBI Taxonomy" id="4538"/>
    <lineage>
        <taxon>Eukaryota</taxon>
        <taxon>Viridiplantae</taxon>
        <taxon>Streptophyta</taxon>
        <taxon>Embryophyta</taxon>
        <taxon>Tracheophyta</taxon>
        <taxon>Spermatophyta</taxon>
        <taxon>Magnoliopsida</taxon>
        <taxon>Liliopsida</taxon>
        <taxon>Poales</taxon>
        <taxon>Poaceae</taxon>
        <taxon>BOP clade</taxon>
        <taxon>Oryzoideae</taxon>
        <taxon>Oryzeae</taxon>
        <taxon>Oryzinae</taxon>
        <taxon>Oryza</taxon>
    </lineage>
</organism>
<evidence type="ECO:0000313" key="2">
    <source>
        <dbReference type="EnsemblPlants" id="ORGLA06G0213000.1"/>
    </source>
</evidence>
<reference evidence="2" key="1">
    <citation type="submission" date="2015-06" db="UniProtKB">
        <authorList>
            <consortium name="EnsemblPlants"/>
        </authorList>
    </citation>
    <scope>IDENTIFICATION</scope>
</reference>
<name>I1Q4R7_ORYGL</name>
<dbReference type="HOGENOM" id="CLU_2907642_0_0_1"/>
<evidence type="ECO:0000256" key="1">
    <source>
        <dbReference type="SAM" id="MobiDB-lite"/>
    </source>
</evidence>
<protein>
    <submittedName>
        <fullName evidence="2">Uncharacterized protein</fullName>
    </submittedName>
</protein>